<feature type="compositionally biased region" description="Polar residues" evidence="1">
    <location>
        <begin position="153"/>
        <end position="166"/>
    </location>
</feature>
<evidence type="ECO:0000256" key="1">
    <source>
        <dbReference type="SAM" id="MobiDB-lite"/>
    </source>
</evidence>
<proteinExistence type="predicted"/>
<dbReference type="EMBL" id="JBCLYO010000005">
    <property type="protein sequence ID" value="KAL0088788.1"/>
    <property type="molecule type" value="Genomic_DNA"/>
</dbReference>
<feature type="region of interest" description="Disordered" evidence="1">
    <location>
        <begin position="149"/>
        <end position="170"/>
    </location>
</feature>
<keyword evidence="3" id="KW-1185">Reference proteome</keyword>
<reference evidence="2 3" key="1">
    <citation type="submission" date="2024-04" db="EMBL/GenBank/DDBJ databases">
        <title>Symmetric and asymmetric DNA N6-adenine methylation regulates different biological responses in Mucorales.</title>
        <authorList>
            <consortium name="Lawrence Berkeley National Laboratory"/>
            <person name="Lax C."/>
            <person name="Mondo S.J."/>
            <person name="Osorio-Concepcion M."/>
            <person name="Muszewska A."/>
            <person name="Corrochano-Luque M."/>
            <person name="Gutierrez G."/>
            <person name="Riley R."/>
            <person name="Lipzen A."/>
            <person name="Guo J."/>
            <person name="Hundley H."/>
            <person name="Amirebrahimi M."/>
            <person name="Ng V."/>
            <person name="Lorenzo-Gutierrez D."/>
            <person name="Binder U."/>
            <person name="Yang J."/>
            <person name="Song Y."/>
            <person name="Canovas D."/>
            <person name="Navarro E."/>
            <person name="Freitag M."/>
            <person name="Gabaldon T."/>
            <person name="Grigoriev I.V."/>
            <person name="Corrochano L.M."/>
            <person name="Nicolas F.E."/>
            <person name="Garre V."/>
        </authorList>
    </citation>
    <scope>NUCLEOTIDE SEQUENCE [LARGE SCALE GENOMIC DNA]</scope>
    <source>
        <strain evidence="2 3">L51</strain>
    </source>
</reference>
<protein>
    <submittedName>
        <fullName evidence="2">Uncharacterized protein</fullName>
    </submittedName>
</protein>
<evidence type="ECO:0000313" key="2">
    <source>
        <dbReference type="EMBL" id="KAL0088788.1"/>
    </source>
</evidence>
<comment type="caution">
    <text evidence="2">The sequence shown here is derived from an EMBL/GenBank/DDBJ whole genome shotgun (WGS) entry which is preliminary data.</text>
</comment>
<organism evidence="2 3">
    <name type="scientific">Phycomyces blakesleeanus</name>
    <dbReference type="NCBI Taxonomy" id="4837"/>
    <lineage>
        <taxon>Eukaryota</taxon>
        <taxon>Fungi</taxon>
        <taxon>Fungi incertae sedis</taxon>
        <taxon>Mucoromycota</taxon>
        <taxon>Mucoromycotina</taxon>
        <taxon>Mucoromycetes</taxon>
        <taxon>Mucorales</taxon>
        <taxon>Phycomycetaceae</taxon>
        <taxon>Phycomyces</taxon>
    </lineage>
</organism>
<sequence length="218" mass="24566">MKELIGVCSKTIEYSQFTKTGYRDKQFEHCCLSLKELCLFTGSVYIGSEAMQLFNPYGLRLLTLTEMHIDSDTLIYISARCESLSHVVMDRLTVLGTISANKGTLLIDMSSARLAELRFSHIRFIPPGEIDLLKPARLIASYPRTIDSDEHINQSSTPIQSSGDSESQTRDMDLSRGYITFMCGNAKGCIISWRGYNSPELKLLAWNCFKNRVEDLSP</sequence>
<dbReference type="Proteomes" id="UP001448207">
    <property type="component" value="Unassembled WGS sequence"/>
</dbReference>
<evidence type="ECO:0000313" key="3">
    <source>
        <dbReference type="Proteomes" id="UP001448207"/>
    </source>
</evidence>
<name>A0ABR3B3Y8_PHYBL</name>
<accession>A0ABR3B3Y8</accession>
<gene>
    <name evidence="2" type="ORF">J3Q64DRAFT_1881996</name>
</gene>